<feature type="region of interest" description="Disordered" evidence="1">
    <location>
        <begin position="1"/>
        <end position="21"/>
    </location>
</feature>
<sequence length="517" mass="57898">MKQPTVSIAMRPGSKDELPEESQRVLRNELMVKYLESIGVTPSKANLAMLRKNIPSESIRFSTAWKSNLAGEPDYLKVYFEEPPHHVSSPSRFDHRAEMRAMAAAGPSILELSQLLDSTAVEPRGAAAGASAADEDDARGGVAPMSFDEARRAYLYPFKSERSPRKHKAREPRPQRTRHGPELGQEAEVPLAQKFLSKDALQFQPYAEEDVQSELQEDVQLHTKDIVALQARFIQVFPFERLKHRMSAEDLKATIAEISARRTARFIGMLALFLYWYHIAPKGGKHVQEEQLSKLLCAVQQYFSSVRDRMRRRRAMLMNALPILLLSVRMAVEGLMRSAFPKWWTTVDGDETLEQMDQMIEHLFDPNAYHSHITALESTSEAIRMAAREGVGLKRRSRAARYYTTSTLVSTALPKAPVVATHRQMAGDSLPAINSALAQFATPDIKHQLYQAAINSVHAEAARDAAFVSDMLLRPKTNDEKDSFHASSRGVGLSKEVSTSSSKPTTPPPTRPLTYFS</sequence>
<dbReference type="AlphaFoldDB" id="A0AB34JTI0"/>
<feature type="region of interest" description="Disordered" evidence="1">
    <location>
        <begin position="161"/>
        <end position="184"/>
    </location>
</feature>
<feature type="compositionally biased region" description="Basic residues" evidence="1">
    <location>
        <begin position="164"/>
        <end position="178"/>
    </location>
</feature>
<evidence type="ECO:0000313" key="2">
    <source>
        <dbReference type="EMBL" id="KAL1524132.1"/>
    </source>
</evidence>
<dbReference type="EMBL" id="JBGBPQ010000005">
    <property type="protein sequence ID" value="KAL1524132.1"/>
    <property type="molecule type" value="Genomic_DNA"/>
</dbReference>
<keyword evidence="3" id="KW-1185">Reference proteome</keyword>
<organism evidence="2 3">
    <name type="scientific">Prymnesium parvum</name>
    <name type="common">Toxic golden alga</name>
    <dbReference type="NCBI Taxonomy" id="97485"/>
    <lineage>
        <taxon>Eukaryota</taxon>
        <taxon>Haptista</taxon>
        <taxon>Haptophyta</taxon>
        <taxon>Prymnesiophyceae</taxon>
        <taxon>Prymnesiales</taxon>
        <taxon>Prymnesiaceae</taxon>
        <taxon>Prymnesium</taxon>
    </lineage>
</organism>
<accession>A0AB34JTI0</accession>
<gene>
    <name evidence="2" type="ORF">AB1Y20_019041</name>
</gene>
<feature type="region of interest" description="Disordered" evidence="1">
    <location>
        <begin position="478"/>
        <end position="517"/>
    </location>
</feature>
<dbReference type="Proteomes" id="UP001515480">
    <property type="component" value="Unassembled WGS sequence"/>
</dbReference>
<evidence type="ECO:0000256" key="1">
    <source>
        <dbReference type="SAM" id="MobiDB-lite"/>
    </source>
</evidence>
<name>A0AB34JTI0_PRYPA</name>
<protein>
    <submittedName>
        <fullName evidence="2">Uncharacterized protein</fullName>
    </submittedName>
</protein>
<evidence type="ECO:0000313" key="3">
    <source>
        <dbReference type="Proteomes" id="UP001515480"/>
    </source>
</evidence>
<reference evidence="2 3" key="1">
    <citation type="journal article" date="2024" name="Science">
        <title>Giant polyketide synthase enzymes in the biosynthesis of giant marine polyether toxins.</title>
        <authorList>
            <person name="Fallon T.R."/>
            <person name="Shende V.V."/>
            <person name="Wierzbicki I.H."/>
            <person name="Pendleton A.L."/>
            <person name="Watervoot N.F."/>
            <person name="Auber R.P."/>
            <person name="Gonzalez D.J."/>
            <person name="Wisecaver J.H."/>
            <person name="Moore B.S."/>
        </authorList>
    </citation>
    <scope>NUCLEOTIDE SEQUENCE [LARGE SCALE GENOMIC DNA]</scope>
    <source>
        <strain evidence="2 3">12B1</strain>
    </source>
</reference>
<comment type="caution">
    <text evidence="2">The sequence shown here is derived from an EMBL/GenBank/DDBJ whole genome shotgun (WGS) entry which is preliminary data.</text>
</comment>
<proteinExistence type="predicted"/>